<reference evidence="2" key="1">
    <citation type="submission" date="2016-10" db="EMBL/GenBank/DDBJ databases">
        <authorList>
            <person name="Varghese N."/>
            <person name="Submissions S."/>
        </authorList>
    </citation>
    <scope>NUCLEOTIDE SEQUENCE [LARGE SCALE GENOMIC DNA]</scope>
    <source>
        <strain evidence="2">ATCC 29999</strain>
    </source>
</reference>
<evidence type="ECO:0000313" key="2">
    <source>
        <dbReference type="Proteomes" id="UP000183223"/>
    </source>
</evidence>
<protein>
    <recommendedName>
        <fullName evidence="3">C-type lysozyme inhibitor domain-containing protein</fullName>
    </recommendedName>
</protein>
<dbReference type="GeneID" id="45655962"/>
<evidence type="ECO:0000313" key="1">
    <source>
        <dbReference type="EMBL" id="SCZ69828.1"/>
    </source>
</evidence>
<evidence type="ECO:0008006" key="3">
    <source>
        <dbReference type="Google" id="ProtNLM"/>
    </source>
</evidence>
<dbReference type="OrthoDB" id="6456255at2"/>
<sequence length="114" mass="13388">MKYIVILFIFRSCPVNAMKQYTLNCQGRSEMTVMHTNYRITTLKWDDDFIVSPSPTKLFNKNGKKLVYQFMNGDMMIVNSENEKHYFIYNQKKAVECHKGPDKNVFPVILGITH</sequence>
<organism evidence="1 2">
    <name type="scientific">Photorhabdus luminescens</name>
    <name type="common">Xenorhabdus luminescens</name>
    <dbReference type="NCBI Taxonomy" id="29488"/>
    <lineage>
        <taxon>Bacteria</taxon>
        <taxon>Pseudomonadati</taxon>
        <taxon>Pseudomonadota</taxon>
        <taxon>Gammaproteobacteria</taxon>
        <taxon>Enterobacterales</taxon>
        <taxon>Morganellaceae</taxon>
        <taxon>Photorhabdus</taxon>
    </lineage>
</organism>
<proteinExistence type="predicted"/>
<dbReference type="EMBL" id="FMWJ01000018">
    <property type="protein sequence ID" value="SCZ69828.1"/>
    <property type="molecule type" value="Genomic_DNA"/>
</dbReference>
<name>A0A1G5R7K4_PHOLU</name>
<dbReference type="AlphaFoldDB" id="A0A1G5R7K4"/>
<dbReference type="Proteomes" id="UP000183223">
    <property type="component" value="Unassembled WGS sequence"/>
</dbReference>
<dbReference type="RefSeq" id="WP_049582972.1">
    <property type="nucleotide sequence ID" value="NZ_CAWQXX010000065.1"/>
</dbReference>
<accession>A0A1G5R7K4</accession>
<gene>
    <name evidence="1" type="ORF">SAMN02982990_03349</name>
</gene>
<keyword evidence="2" id="KW-1185">Reference proteome</keyword>